<keyword evidence="1" id="KW-1133">Transmembrane helix</keyword>
<feature type="transmembrane region" description="Helical" evidence="1">
    <location>
        <begin position="59"/>
        <end position="80"/>
    </location>
</feature>
<evidence type="ECO:0000313" key="2">
    <source>
        <dbReference type="EMBL" id="RYV49550.1"/>
    </source>
</evidence>
<keyword evidence="3" id="KW-1185">Reference proteome</keyword>
<proteinExistence type="predicted"/>
<protein>
    <submittedName>
        <fullName evidence="2">Uncharacterized protein</fullName>
    </submittedName>
</protein>
<dbReference type="RefSeq" id="WP_130104104.1">
    <property type="nucleotide sequence ID" value="NZ_SDWW01000065.1"/>
</dbReference>
<evidence type="ECO:0000256" key="1">
    <source>
        <dbReference type="SAM" id="Phobius"/>
    </source>
</evidence>
<sequence length="125" mass="13132">MLGALTLGDSAYLHSRIAVERPPLFADGQVTLSGLFVAQASAAALVVIWVVVRPSVVAWLAFGAVAAGSLGALVLSVYVQVPSIGPFPVIYEPLWYQDKYLATASAAAAVLVALVALVWLRRLAR</sequence>
<dbReference type="AlphaFoldDB" id="A0A4Q5MVJ4"/>
<comment type="caution">
    <text evidence="2">The sequence shown here is derived from an EMBL/GenBank/DDBJ whole genome shotgun (WGS) entry which is preliminary data.</text>
</comment>
<evidence type="ECO:0000313" key="3">
    <source>
        <dbReference type="Proteomes" id="UP000293764"/>
    </source>
</evidence>
<feature type="transmembrane region" description="Helical" evidence="1">
    <location>
        <begin position="100"/>
        <end position="120"/>
    </location>
</feature>
<reference evidence="2 3" key="1">
    <citation type="submission" date="2019-01" db="EMBL/GenBank/DDBJ databases">
        <title>Novel species of Cellulomonas.</title>
        <authorList>
            <person name="Liu Q."/>
            <person name="Xin Y.-H."/>
        </authorList>
    </citation>
    <scope>NUCLEOTIDE SEQUENCE [LARGE SCALE GENOMIC DNA]</scope>
    <source>
        <strain evidence="2 3">HLT2-17</strain>
    </source>
</reference>
<accession>A0A4Q5MVJ4</accession>
<feature type="transmembrane region" description="Helical" evidence="1">
    <location>
        <begin position="30"/>
        <end position="52"/>
    </location>
</feature>
<keyword evidence="1" id="KW-0812">Transmembrane</keyword>
<dbReference type="OrthoDB" id="3297181at2"/>
<dbReference type="Proteomes" id="UP000293764">
    <property type="component" value="Unassembled WGS sequence"/>
</dbReference>
<name>A0A4Q5MVJ4_9MICO</name>
<dbReference type="EMBL" id="SDWW01000065">
    <property type="protein sequence ID" value="RYV49550.1"/>
    <property type="molecule type" value="Genomic_DNA"/>
</dbReference>
<keyword evidence="1" id="KW-0472">Membrane</keyword>
<organism evidence="2 3">
    <name type="scientific">Pengzhenrongella frigida</name>
    <dbReference type="NCBI Taxonomy" id="1259133"/>
    <lineage>
        <taxon>Bacteria</taxon>
        <taxon>Bacillati</taxon>
        <taxon>Actinomycetota</taxon>
        <taxon>Actinomycetes</taxon>
        <taxon>Micrococcales</taxon>
        <taxon>Pengzhenrongella</taxon>
    </lineage>
</organism>
<gene>
    <name evidence="2" type="ORF">EUA98_18140</name>
</gene>